<sequence>MVEVPRGDGGAAWSPRLSHSRSIVVLEEDWKLPSHAANNNNNNKINNNNNNDDYDNDNIKHNARNSGFRITSEQFPEEAYLINDLAMCGDYLSLTDRASRRSKLLPTTRRSPGRNILSSLARPRPCKEGVNNEILQETRPASTHQLQINKTKMNTVVIDSVVIHLHEMMEWHAAGLSVPHPLAFLTSHTLPPQPSPLNLPSPSSFLNRYT</sequence>
<reference evidence="2 3" key="1">
    <citation type="submission" date="2019-05" db="EMBL/GenBank/DDBJ databases">
        <title>Another draft genome of Portunus trituberculatus and its Hox gene families provides insights of decapod evolution.</title>
        <authorList>
            <person name="Jeong J.-H."/>
            <person name="Song I."/>
            <person name="Kim S."/>
            <person name="Choi T."/>
            <person name="Kim D."/>
            <person name="Ryu S."/>
            <person name="Kim W."/>
        </authorList>
    </citation>
    <scope>NUCLEOTIDE SEQUENCE [LARGE SCALE GENOMIC DNA]</scope>
    <source>
        <tissue evidence="2">Muscle</tissue>
    </source>
</reference>
<keyword evidence="3" id="KW-1185">Reference proteome</keyword>
<comment type="caution">
    <text evidence="2">The sequence shown here is derived from an EMBL/GenBank/DDBJ whole genome shotgun (WGS) entry which is preliminary data.</text>
</comment>
<feature type="compositionally biased region" description="Low complexity" evidence="1">
    <location>
        <begin position="38"/>
        <end position="51"/>
    </location>
</feature>
<protein>
    <submittedName>
        <fullName evidence="2">Uncharacterized protein</fullName>
    </submittedName>
</protein>
<proteinExistence type="predicted"/>
<gene>
    <name evidence="2" type="ORF">E2C01_029546</name>
</gene>
<feature type="region of interest" description="Disordered" evidence="1">
    <location>
        <begin position="190"/>
        <end position="210"/>
    </location>
</feature>
<feature type="compositionally biased region" description="Low complexity" evidence="1">
    <location>
        <begin position="200"/>
        <end position="210"/>
    </location>
</feature>
<evidence type="ECO:0000313" key="3">
    <source>
        <dbReference type="Proteomes" id="UP000324222"/>
    </source>
</evidence>
<feature type="region of interest" description="Disordered" evidence="1">
    <location>
        <begin position="35"/>
        <end position="55"/>
    </location>
</feature>
<evidence type="ECO:0000313" key="2">
    <source>
        <dbReference type="EMBL" id="MPC36098.1"/>
    </source>
</evidence>
<accession>A0A5B7ES47</accession>
<evidence type="ECO:0000256" key="1">
    <source>
        <dbReference type="SAM" id="MobiDB-lite"/>
    </source>
</evidence>
<name>A0A5B7ES47_PORTR</name>
<organism evidence="2 3">
    <name type="scientific">Portunus trituberculatus</name>
    <name type="common">Swimming crab</name>
    <name type="synonym">Neptunus trituberculatus</name>
    <dbReference type="NCBI Taxonomy" id="210409"/>
    <lineage>
        <taxon>Eukaryota</taxon>
        <taxon>Metazoa</taxon>
        <taxon>Ecdysozoa</taxon>
        <taxon>Arthropoda</taxon>
        <taxon>Crustacea</taxon>
        <taxon>Multicrustacea</taxon>
        <taxon>Malacostraca</taxon>
        <taxon>Eumalacostraca</taxon>
        <taxon>Eucarida</taxon>
        <taxon>Decapoda</taxon>
        <taxon>Pleocyemata</taxon>
        <taxon>Brachyura</taxon>
        <taxon>Eubrachyura</taxon>
        <taxon>Portunoidea</taxon>
        <taxon>Portunidae</taxon>
        <taxon>Portuninae</taxon>
        <taxon>Portunus</taxon>
    </lineage>
</organism>
<dbReference type="EMBL" id="VSRR010003426">
    <property type="protein sequence ID" value="MPC36098.1"/>
    <property type="molecule type" value="Genomic_DNA"/>
</dbReference>
<dbReference type="Proteomes" id="UP000324222">
    <property type="component" value="Unassembled WGS sequence"/>
</dbReference>
<dbReference type="AlphaFoldDB" id="A0A5B7ES47"/>